<gene>
    <name evidence="1" type="ORF">L1987_64652</name>
</gene>
<sequence length="307" mass="35362">MATVFPADLVWSGLGVYCFAQTKCTYIWDSTFPVQMRNTKNFYSPEDKDDDDFVTPLPPKSISKTPQAKRTNQETSRCKNAKQPEAQQGNQYYEFTGKKIVPRIAHSNLINWFATVNEDQKRTVNEMGFKLVLNLKLDSIPIELAFSMIQNYNTDTSTLNVGKHLIQITPEVMHKVMGIPLELRWCDYMIKCLNKSKAKWNPNTHFNGPLALLALVVVNDINERVKRKKDDGYDVEEEEEEEYLAFCNEYKENEEHDFMISKSGNHLILHAVSQFDAKDESGNVVDNNEEDNDSLKAKKQTMKKNIM</sequence>
<comment type="caution">
    <text evidence="1">The sequence shown here is derived from an EMBL/GenBank/DDBJ whole genome shotgun (WGS) entry which is preliminary data.</text>
</comment>
<reference evidence="1 2" key="2">
    <citation type="journal article" date="2022" name="Mol. Ecol. Resour.">
        <title>The genomes of chicory, endive, great burdock and yacon provide insights into Asteraceae paleo-polyploidization history and plant inulin production.</title>
        <authorList>
            <person name="Fan W."/>
            <person name="Wang S."/>
            <person name="Wang H."/>
            <person name="Wang A."/>
            <person name="Jiang F."/>
            <person name="Liu H."/>
            <person name="Zhao H."/>
            <person name="Xu D."/>
            <person name="Zhang Y."/>
        </authorList>
    </citation>
    <scope>NUCLEOTIDE SEQUENCE [LARGE SCALE GENOMIC DNA]</scope>
    <source>
        <strain evidence="2">cv. Yunnan</strain>
        <tissue evidence="1">Leaves</tissue>
    </source>
</reference>
<protein>
    <submittedName>
        <fullName evidence="1">Uncharacterized protein</fullName>
    </submittedName>
</protein>
<accession>A0ACB9BSI6</accession>
<evidence type="ECO:0000313" key="2">
    <source>
        <dbReference type="Proteomes" id="UP001056120"/>
    </source>
</evidence>
<organism evidence="1 2">
    <name type="scientific">Smallanthus sonchifolius</name>
    <dbReference type="NCBI Taxonomy" id="185202"/>
    <lineage>
        <taxon>Eukaryota</taxon>
        <taxon>Viridiplantae</taxon>
        <taxon>Streptophyta</taxon>
        <taxon>Embryophyta</taxon>
        <taxon>Tracheophyta</taxon>
        <taxon>Spermatophyta</taxon>
        <taxon>Magnoliopsida</taxon>
        <taxon>eudicotyledons</taxon>
        <taxon>Gunneridae</taxon>
        <taxon>Pentapetalae</taxon>
        <taxon>asterids</taxon>
        <taxon>campanulids</taxon>
        <taxon>Asterales</taxon>
        <taxon>Asteraceae</taxon>
        <taxon>Asteroideae</taxon>
        <taxon>Heliantheae alliance</taxon>
        <taxon>Millerieae</taxon>
        <taxon>Smallanthus</taxon>
    </lineage>
</organism>
<dbReference type="EMBL" id="CM042039">
    <property type="protein sequence ID" value="KAI3724884.1"/>
    <property type="molecule type" value="Genomic_DNA"/>
</dbReference>
<name>A0ACB9BSI6_9ASTR</name>
<dbReference type="Proteomes" id="UP001056120">
    <property type="component" value="Linkage Group LG22"/>
</dbReference>
<reference evidence="2" key="1">
    <citation type="journal article" date="2022" name="Mol. Ecol. Resour.">
        <title>The genomes of chicory, endive, great burdock and yacon provide insights into Asteraceae palaeo-polyploidization history and plant inulin production.</title>
        <authorList>
            <person name="Fan W."/>
            <person name="Wang S."/>
            <person name="Wang H."/>
            <person name="Wang A."/>
            <person name="Jiang F."/>
            <person name="Liu H."/>
            <person name="Zhao H."/>
            <person name="Xu D."/>
            <person name="Zhang Y."/>
        </authorList>
    </citation>
    <scope>NUCLEOTIDE SEQUENCE [LARGE SCALE GENOMIC DNA]</scope>
    <source>
        <strain evidence="2">cv. Yunnan</strain>
    </source>
</reference>
<proteinExistence type="predicted"/>
<keyword evidence="2" id="KW-1185">Reference proteome</keyword>
<evidence type="ECO:0000313" key="1">
    <source>
        <dbReference type="EMBL" id="KAI3724884.1"/>
    </source>
</evidence>